<dbReference type="GO" id="GO:0046872">
    <property type="term" value="F:metal ion binding"/>
    <property type="evidence" value="ECO:0007669"/>
    <property type="project" value="UniProtKB-KW"/>
</dbReference>
<dbReference type="InterPro" id="IPR036873">
    <property type="entry name" value="Rhodanese-like_dom_sf"/>
</dbReference>
<dbReference type="AlphaFoldDB" id="A0ABD5P6E8"/>
<dbReference type="InterPro" id="IPR044528">
    <property type="entry name" value="POD-like_MBL-fold"/>
</dbReference>
<organism evidence="3 4">
    <name type="scientific">Natribaculum luteum</name>
    <dbReference type="NCBI Taxonomy" id="1586232"/>
    <lineage>
        <taxon>Archaea</taxon>
        <taxon>Methanobacteriati</taxon>
        <taxon>Methanobacteriota</taxon>
        <taxon>Stenosarchaea group</taxon>
        <taxon>Halobacteria</taxon>
        <taxon>Halobacteriales</taxon>
        <taxon>Natrialbaceae</taxon>
        <taxon>Natribaculum</taxon>
    </lineage>
</organism>
<dbReference type="SMART" id="SM00849">
    <property type="entry name" value="Lactamase_B"/>
    <property type="match status" value="1"/>
</dbReference>
<evidence type="ECO:0000259" key="2">
    <source>
        <dbReference type="PROSITE" id="PS50206"/>
    </source>
</evidence>
<dbReference type="InterPro" id="IPR036866">
    <property type="entry name" value="RibonucZ/Hydroxyglut_hydro"/>
</dbReference>
<dbReference type="RefSeq" id="WP_246972960.1">
    <property type="nucleotide sequence ID" value="NZ_CP095397.1"/>
</dbReference>
<name>A0ABD5P6E8_9EURY</name>
<sequence>MVDTITADRLAELQDADEAFALVDTRPEESYEAWHVQGALNYPFGSEEELDGDVEEVRDLVGDADRVVAICAKGISSGNFATELDEATDEFAVQAVDGGMEAWSGVYDHVPIDAGDDLVIVQVQRRAKGCLGYVVGSESGDAVVVDPTADTDEFETAAADQGLTIQGVIDTHVHADHVSGGRDLAADLDVPYYLGERAAERDLAFDYRSLERNEVLEVGDLEVKALSAPGHTSEMINLLVDDRALLTADTLHADSVGRTELEFGEDEGEKGARMLYETLHRTLLAEPDGVVVLPGHVTVTADGEFGYGRPGEPIATTIRDARTEIDVLDLEEEAFVDRLADAGEKPANYEEIIERNRGVRDVASEERVELEMGPNNCSA</sequence>
<accession>A0ABD5P6E8</accession>
<feature type="domain" description="Rhodanese" evidence="2">
    <location>
        <begin position="16"/>
        <end position="111"/>
    </location>
</feature>
<gene>
    <name evidence="3" type="ORF">ACFOZ7_22825</name>
</gene>
<protein>
    <submittedName>
        <fullName evidence="3">Rhodanese-like domain-containing protein</fullName>
    </submittedName>
</protein>
<evidence type="ECO:0000256" key="1">
    <source>
        <dbReference type="ARBA" id="ARBA00022723"/>
    </source>
</evidence>
<dbReference type="Gene3D" id="3.60.15.10">
    <property type="entry name" value="Ribonuclease Z/Hydroxyacylglutathione hydrolase-like"/>
    <property type="match status" value="1"/>
</dbReference>
<dbReference type="InterPro" id="IPR001279">
    <property type="entry name" value="Metallo-B-lactamas"/>
</dbReference>
<dbReference type="SMART" id="SM00450">
    <property type="entry name" value="RHOD"/>
    <property type="match status" value="1"/>
</dbReference>
<dbReference type="PROSITE" id="PS50206">
    <property type="entry name" value="RHODANESE_3"/>
    <property type="match status" value="1"/>
</dbReference>
<dbReference type="SUPFAM" id="SSF52821">
    <property type="entry name" value="Rhodanese/Cell cycle control phosphatase"/>
    <property type="match status" value="1"/>
</dbReference>
<dbReference type="Pfam" id="PF00581">
    <property type="entry name" value="Rhodanese"/>
    <property type="match status" value="1"/>
</dbReference>
<reference evidence="3 4" key="1">
    <citation type="journal article" date="2014" name="Int. J. Syst. Evol. Microbiol.">
        <title>Complete genome sequence of Corynebacterium casei LMG S-19264T (=DSM 44701T), isolated from a smear-ripened cheese.</title>
        <authorList>
            <consortium name="US DOE Joint Genome Institute (JGI-PGF)"/>
            <person name="Walter F."/>
            <person name="Albersmeier A."/>
            <person name="Kalinowski J."/>
            <person name="Ruckert C."/>
        </authorList>
    </citation>
    <scope>NUCLEOTIDE SEQUENCE [LARGE SCALE GENOMIC DNA]</scope>
    <source>
        <strain evidence="3 4">IBRC-M 10912</strain>
    </source>
</reference>
<comment type="caution">
    <text evidence="3">The sequence shown here is derived from an EMBL/GenBank/DDBJ whole genome shotgun (WGS) entry which is preliminary data.</text>
</comment>
<proteinExistence type="predicted"/>
<evidence type="ECO:0000313" key="3">
    <source>
        <dbReference type="EMBL" id="MFC4249733.1"/>
    </source>
</evidence>
<dbReference type="InterPro" id="IPR001763">
    <property type="entry name" value="Rhodanese-like_dom"/>
</dbReference>
<dbReference type="SUPFAM" id="SSF56281">
    <property type="entry name" value="Metallo-hydrolase/oxidoreductase"/>
    <property type="match status" value="1"/>
</dbReference>
<dbReference type="Pfam" id="PF00753">
    <property type="entry name" value="Lactamase_B"/>
    <property type="match status" value="1"/>
</dbReference>
<dbReference type="PANTHER" id="PTHR43084">
    <property type="entry name" value="PERSULFIDE DIOXYGENASE ETHE1"/>
    <property type="match status" value="1"/>
</dbReference>
<keyword evidence="1" id="KW-0479">Metal-binding</keyword>
<dbReference type="CDD" id="cd07724">
    <property type="entry name" value="POD-like_MBL-fold"/>
    <property type="match status" value="1"/>
</dbReference>
<dbReference type="GeneID" id="71853274"/>
<evidence type="ECO:0000313" key="4">
    <source>
        <dbReference type="Proteomes" id="UP001595821"/>
    </source>
</evidence>
<dbReference type="Gene3D" id="3.40.250.10">
    <property type="entry name" value="Rhodanese-like domain"/>
    <property type="match status" value="1"/>
</dbReference>
<dbReference type="PANTHER" id="PTHR43084:SF1">
    <property type="entry name" value="PERSULFIDE DIOXYGENASE ETHE1, MITOCHONDRIAL"/>
    <property type="match status" value="1"/>
</dbReference>
<dbReference type="Proteomes" id="UP001595821">
    <property type="component" value="Unassembled WGS sequence"/>
</dbReference>
<dbReference type="CDD" id="cd00158">
    <property type="entry name" value="RHOD"/>
    <property type="match status" value="1"/>
</dbReference>
<dbReference type="EMBL" id="JBHSDJ010000133">
    <property type="protein sequence ID" value="MFC4249733.1"/>
    <property type="molecule type" value="Genomic_DNA"/>
</dbReference>
<dbReference type="InterPro" id="IPR051682">
    <property type="entry name" value="Mito_Persulfide_Diox"/>
</dbReference>